<keyword evidence="1" id="KW-0472">Membrane</keyword>
<evidence type="ECO:0000256" key="1">
    <source>
        <dbReference type="SAM" id="Phobius"/>
    </source>
</evidence>
<dbReference type="EMBL" id="KI630297">
    <property type="protein sequence ID" value="EYU42255.1"/>
    <property type="molecule type" value="Genomic_DNA"/>
</dbReference>
<sequence>MCMIRVRVRVRVRVGQIRVERNTGGTCRVWRTCHVSTMNVHIEIALRATIAESAPTVVARIAEKCGRCMSRIRHQSQRMLGRALTLLFLFSSTLALSSWSGRQFQISPSFSSFDDGEMGITTATAIGCQHRDGETLPQPSFDFDASTSSRRRYHHQLTPPVATTRFHCRC</sequence>
<reference evidence="2 3" key="1">
    <citation type="journal article" date="2013" name="Proc. Natl. Acad. Sci. U.S.A.">
        <title>Fine-scale variation in meiotic recombination in Mimulus inferred from population shotgun sequencing.</title>
        <authorList>
            <person name="Hellsten U."/>
            <person name="Wright K.M."/>
            <person name="Jenkins J."/>
            <person name="Shu S."/>
            <person name="Yuan Y."/>
            <person name="Wessler S.R."/>
            <person name="Schmutz J."/>
            <person name="Willis J.H."/>
            <person name="Rokhsar D.S."/>
        </authorList>
    </citation>
    <scope>NUCLEOTIDE SEQUENCE [LARGE SCALE GENOMIC DNA]</scope>
    <source>
        <strain evidence="3">cv. DUN x IM62</strain>
    </source>
</reference>
<dbReference type="AlphaFoldDB" id="A0A022RTJ0"/>
<gene>
    <name evidence="2" type="ORF">MIMGU_mgv1a015008mg</name>
</gene>
<name>A0A022RTJ0_ERYGU</name>
<protein>
    <submittedName>
        <fullName evidence="2">Uncharacterized protein</fullName>
    </submittedName>
</protein>
<feature type="transmembrane region" description="Helical" evidence="1">
    <location>
        <begin position="79"/>
        <end position="99"/>
    </location>
</feature>
<evidence type="ECO:0000313" key="3">
    <source>
        <dbReference type="Proteomes" id="UP000030748"/>
    </source>
</evidence>
<keyword evidence="1" id="KW-0812">Transmembrane</keyword>
<keyword evidence="1" id="KW-1133">Transmembrane helix</keyword>
<proteinExistence type="predicted"/>
<dbReference type="Proteomes" id="UP000030748">
    <property type="component" value="Unassembled WGS sequence"/>
</dbReference>
<organism evidence="2 3">
    <name type="scientific">Erythranthe guttata</name>
    <name type="common">Yellow monkey flower</name>
    <name type="synonym">Mimulus guttatus</name>
    <dbReference type="NCBI Taxonomy" id="4155"/>
    <lineage>
        <taxon>Eukaryota</taxon>
        <taxon>Viridiplantae</taxon>
        <taxon>Streptophyta</taxon>
        <taxon>Embryophyta</taxon>
        <taxon>Tracheophyta</taxon>
        <taxon>Spermatophyta</taxon>
        <taxon>Magnoliopsida</taxon>
        <taxon>eudicotyledons</taxon>
        <taxon>Gunneridae</taxon>
        <taxon>Pentapetalae</taxon>
        <taxon>asterids</taxon>
        <taxon>lamiids</taxon>
        <taxon>Lamiales</taxon>
        <taxon>Phrymaceae</taxon>
        <taxon>Erythranthe</taxon>
    </lineage>
</organism>
<keyword evidence="3" id="KW-1185">Reference proteome</keyword>
<accession>A0A022RTJ0</accession>
<evidence type="ECO:0000313" key="2">
    <source>
        <dbReference type="EMBL" id="EYU42255.1"/>
    </source>
</evidence>